<dbReference type="InterPro" id="IPR008333">
    <property type="entry name" value="Cbr1-like_FAD-bd_dom"/>
</dbReference>
<evidence type="ECO:0000313" key="4">
    <source>
        <dbReference type="EMBL" id="MFD0782507.1"/>
    </source>
</evidence>
<dbReference type="InterPro" id="IPR017927">
    <property type="entry name" value="FAD-bd_FR_type"/>
</dbReference>
<dbReference type="InterPro" id="IPR017938">
    <property type="entry name" value="Riboflavin_synthase-like_b-brl"/>
</dbReference>
<sequence length="333" mass="35619">WTGFRPLTVAGIHRESATIVSFRLAAPDGTVLPPALPGQYLTVRVAGAADPAPVRSYSLSSAPGEPAYRISVKREGLVSRYLHEHLALGDTLQVAAPRGSFVLAADDRPVLLVSAGVGVTPVLAMLHRLAVERTRREVWWLHAAHDAEEQAFDAETRELLAVLPKARAEIYLSGTRRLTSERLAELGLPGGAVAYVCGPKKFMTEIGDALVRLGIDVHTELFAGHARLNPGITGADDRMPHQPRGETGNGPLVTFSRSGLAVRWRDAEASLLELAEACDVPTRWSCRTGVCHNCVTPLLSGAVVYSPEPLEAPDGGEVLICCSRPAGEVVLDL</sequence>
<dbReference type="CDD" id="cd00207">
    <property type="entry name" value="fer2"/>
    <property type="match status" value="1"/>
</dbReference>
<accession>A0ABW2ZV65</accession>
<keyword evidence="1" id="KW-0408">Iron</keyword>
<organism evidence="4 5">
    <name type="scientific">Micromonospora azadirachtae</name>
    <dbReference type="NCBI Taxonomy" id="1970735"/>
    <lineage>
        <taxon>Bacteria</taxon>
        <taxon>Bacillati</taxon>
        <taxon>Actinomycetota</taxon>
        <taxon>Actinomycetes</taxon>
        <taxon>Micromonosporales</taxon>
        <taxon>Micromonosporaceae</taxon>
        <taxon>Micromonospora</taxon>
    </lineage>
</organism>
<dbReference type="Gene3D" id="2.40.30.10">
    <property type="entry name" value="Translation factors"/>
    <property type="match status" value="1"/>
</dbReference>
<dbReference type="Pfam" id="PF00970">
    <property type="entry name" value="FAD_binding_6"/>
    <property type="match status" value="1"/>
</dbReference>
<dbReference type="InterPro" id="IPR036010">
    <property type="entry name" value="2Fe-2S_ferredoxin-like_sf"/>
</dbReference>
<evidence type="ECO:0000259" key="3">
    <source>
        <dbReference type="PROSITE" id="PS51384"/>
    </source>
</evidence>
<evidence type="ECO:0000313" key="5">
    <source>
        <dbReference type="Proteomes" id="UP001597053"/>
    </source>
</evidence>
<dbReference type="InterPro" id="IPR039261">
    <property type="entry name" value="FNR_nucleotide-bd"/>
</dbReference>
<feature type="domain" description="FAD-binding FR-type" evidence="3">
    <location>
        <begin position="2"/>
        <end position="104"/>
    </location>
</feature>
<dbReference type="SUPFAM" id="SSF63380">
    <property type="entry name" value="Riboflavin synthase domain-like"/>
    <property type="match status" value="1"/>
</dbReference>
<keyword evidence="1" id="KW-0001">2Fe-2S</keyword>
<keyword evidence="1" id="KW-0479">Metal-binding</keyword>
<evidence type="ECO:0000256" key="1">
    <source>
        <dbReference type="ARBA" id="ARBA00022714"/>
    </source>
</evidence>
<dbReference type="SUPFAM" id="SSF52343">
    <property type="entry name" value="Ferredoxin reductase-like, C-terminal NADP-linked domain"/>
    <property type="match status" value="1"/>
</dbReference>
<dbReference type="Pfam" id="PF00111">
    <property type="entry name" value="Fer2"/>
    <property type="match status" value="1"/>
</dbReference>
<dbReference type="EMBL" id="JBHTHM010000012">
    <property type="protein sequence ID" value="MFD0782507.1"/>
    <property type="molecule type" value="Genomic_DNA"/>
</dbReference>
<dbReference type="Gene3D" id="3.10.20.30">
    <property type="match status" value="1"/>
</dbReference>
<gene>
    <name evidence="4" type="ORF">ACFQZ8_01000</name>
</gene>
<dbReference type="PANTHER" id="PTHR30212">
    <property type="entry name" value="PROTEIN YIIM"/>
    <property type="match status" value="1"/>
</dbReference>
<dbReference type="InterPro" id="IPR001433">
    <property type="entry name" value="OxRdtase_FAD/NAD-bd"/>
</dbReference>
<dbReference type="PROSITE" id="PS51384">
    <property type="entry name" value="FAD_FR"/>
    <property type="match status" value="1"/>
</dbReference>
<keyword evidence="5" id="KW-1185">Reference proteome</keyword>
<proteinExistence type="predicted"/>
<dbReference type="Pfam" id="PF00175">
    <property type="entry name" value="NAD_binding_1"/>
    <property type="match status" value="1"/>
</dbReference>
<dbReference type="PANTHER" id="PTHR30212:SF2">
    <property type="entry name" value="PROTEIN YIIM"/>
    <property type="match status" value="1"/>
</dbReference>
<evidence type="ECO:0000256" key="2">
    <source>
        <dbReference type="ARBA" id="ARBA00023014"/>
    </source>
</evidence>
<comment type="caution">
    <text evidence="4">The sequence shown here is derived from an EMBL/GenBank/DDBJ whole genome shotgun (WGS) entry which is preliminary data.</text>
</comment>
<reference evidence="5" key="1">
    <citation type="journal article" date="2019" name="Int. J. Syst. Evol. Microbiol.">
        <title>The Global Catalogue of Microorganisms (GCM) 10K type strain sequencing project: providing services to taxonomists for standard genome sequencing and annotation.</title>
        <authorList>
            <consortium name="The Broad Institute Genomics Platform"/>
            <consortium name="The Broad Institute Genome Sequencing Center for Infectious Disease"/>
            <person name="Wu L."/>
            <person name="Ma J."/>
        </authorList>
    </citation>
    <scope>NUCLEOTIDE SEQUENCE [LARGE SCALE GENOMIC DNA]</scope>
    <source>
        <strain evidence="5">JCM 32148</strain>
    </source>
</reference>
<dbReference type="Gene3D" id="3.40.50.80">
    <property type="entry name" value="Nucleotide-binding domain of ferredoxin-NADP reductase (FNR) module"/>
    <property type="match status" value="1"/>
</dbReference>
<dbReference type="PRINTS" id="PR00409">
    <property type="entry name" value="PHDIOXRDTASE"/>
</dbReference>
<dbReference type="InterPro" id="IPR052353">
    <property type="entry name" value="Benzoxazolinone_Detox_Enz"/>
</dbReference>
<feature type="non-terminal residue" evidence="4">
    <location>
        <position position="1"/>
    </location>
</feature>
<dbReference type="CDD" id="cd06184">
    <property type="entry name" value="flavohem_like_fad_nad_binding"/>
    <property type="match status" value="1"/>
</dbReference>
<dbReference type="SUPFAM" id="SSF54292">
    <property type="entry name" value="2Fe-2S ferredoxin-like"/>
    <property type="match status" value="1"/>
</dbReference>
<dbReference type="InterPro" id="IPR012675">
    <property type="entry name" value="Beta-grasp_dom_sf"/>
</dbReference>
<dbReference type="Proteomes" id="UP001597053">
    <property type="component" value="Unassembled WGS sequence"/>
</dbReference>
<dbReference type="InterPro" id="IPR001041">
    <property type="entry name" value="2Fe-2S_ferredoxin-type"/>
</dbReference>
<protein>
    <submittedName>
        <fullName evidence="4">2Fe-2S iron-sulfur cluster-binding protein</fullName>
    </submittedName>
</protein>
<name>A0ABW2ZV65_9ACTN</name>
<keyword evidence="2" id="KW-0411">Iron-sulfur</keyword>